<evidence type="ECO:0008006" key="4">
    <source>
        <dbReference type="Google" id="ProtNLM"/>
    </source>
</evidence>
<dbReference type="InterPro" id="IPR009094">
    <property type="entry name" value="DiS-bond_isomerase_DsbC/G_N_sf"/>
</dbReference>
<dbReference type="AlphaFoldDB" id="A0A270B7F2"/>
<dbReference type="RefSeq" id="WP_095351985.1">
    <property type="nucleotide sequence ID" value="NZ_JABUNT010000017.1"/>
</dbReference>
<comment type="caution">
    <text evidence="2">The sequence shown here is derived from an EMBL/GenBank/DDBJ whole genome shotgun (WGS) entry which is preliminary data.</text>
</comment>
<organism evidence="2 3">
    <name type="scientific">Acetobacter syzygii</name>
    <dbReference type="NCBI Taxonomy" id="146476"/>
    <lineage>
        <taxon>Bacteria</taxon>
        <taxon>Pseudomonadati</taxon>
        <taxon>Pseudomonadota</taxon>
        <taxon>Alphaproteobacteria</taxon>
        <taxon>Acetobacterales</taxon>
        <taxon>Acetobacteraceae</taxon>
        <taxon>Acetobacter</taxon>
    </lineage>
</organism>
<evidence type="ECO:0000313" key="2">
    <source>
        <dbReference type="EMBL" id="PAL20581.1"/>
    </source>
</evidence>
<feature type="signal peptide" evidence="1">
    <location>
        <begin position="1"/>
        <end position="19"/>
    </location>
</feature>
<reference evidence="2 3" key="1">
    <citation type="submission" date="2017-04" db="EMBL/GenBank/DDBJ databases">
        <title>Kefir bacterial isolates.</title>
        <authorList>
            <person name="Kim Y."/>
            <person name="Blasche S."/>
            <person name="Patil K.R."/>
        </authorList>
    </citation>
    <scope>NUCLEOTIDE SEQUENCE [LARGE SCALE GENOMIC DNA]</scope>
    <source>
        <strain evidence="2 3">KR-2</strain>
    </source>
</reference>
<accession>A0A270B7F2</accession>
<name>A0A270B7F2_9PROT</name>
<dbReference type="EMBL" id="NDFP01000020">
    <property type="protein sequence ID" value="PAL20581.1"/>
    <property type="molecule type" value="Genomic_DNA"/>
</dbReference>
<dbReference type="GO" id="GO:0042597">
    <property type="term" value="C:periplasmic space"/>
    <property type="evidence" value="ECO:0007669"/>
    <property type="project" value="InterPro"/>
</dbReference>
<dbReference type="OrthoDB" id="12976at2"/>
<dbReference type="Gene3D" id="3.40.30.10">
    <property type="entry name" value="Glutaredoxin"/>
    <property type="match status" value="1"/>
</dbReference>
<dbReference type="Proteomes" id="UP000216033">
    <property type="component" value="Unassembled WGS sequence"/>
</dbReference>
<keyword evidence="1" id="KW-0732">Signal</keyword>
<evidence type="ECO:0000313" key="3">
    <source>
        <dbReference type="Proteomes" id="UP000216033"/>
    </source>
</evidence>
<proteinExistence type="predicted"/>
<evidence type="ECO:0000256" key="1">
    <source>
        <dbReference type="SAM" id="SignalP"/>
    </source>
</evidence>
<dbReference type="SUPFAM" id="SSF52833">
    <property type="entry name" value="Thioredoxin-like"/>
    <property type="match status" value="1"/>
</dbReference>
<protein>
    <recommendedName>
        <fullName evidence="4">Thiol:disulfide interchange protein</fullName>
    </recommendedName>
</protein>
<dbReference type="Gene3D" id="3.10.450.70">
    <property type="entry name" value="Disulphide bond isomerase, DsbC/G, N-terminal"/>
    <property type="match status" value="1"/>
</dbReference>
<keyword evidence="3" id="KW-1185">Reference proteome</keyword>
<gene>
    <name evidence="2" type="ORF">B9K05_12835</name>
</gene>
<sequence>MRRILLTTSLFLMPQLASAGQCPAPAPQDNTPSPAVIVPDVPGPVPPRPLSEVDISQSPALQRISSRGASLWEIGDVTTNHGLRGIFARNGQSFRTFYLTPDLQAEVGGVMWDANGHNITRDTVAMIPGVIPTVKWTPGQSGKPDQTIGQTEGHEASSDATKIMASAAYGIFGTEKAPRLYLVVDPLCPYSIRALQSLEPYVDKGALQLAIVPIAINDYENNNNSTPAAQAMLSVGQKQMIDVWRQIITLNHAPADRAQGATSGMQLQLNLQKAHMIGLRGTPTIVWRDRNGKAHVQSGLPDNLDSLIVDIAP</sequence>
<dbReference type="InterPro" id="IPR036249">
    <property type="entry name" value="Thioredoxin-like_sf"/>
</dbReference>
<feature type="chain" id="PRO_5012583035" description="Thiol:disulfide interchange protein" evidence="1">
    <location>
        <begin position="20"/>
        <end position="313"/>
    </location>
</feature>